<evidence type="ECO:0000256" key="3">
    <source>
        <dbReference type="ARBA" id="ARBA00022478"/>
    </source>
</evidence>
<dbReference type="GO" id="GO:0005666">
    <property type="term" value="C:RNA polymerase III complex"/>
    <property type="evidence" value="ECO:0007669"/>
    <property type="project" value="UniProtKB-UniRule"/>
</dbReference>
<dbReference type="AlphaFoldDB" id="A0A367YIL4"/>
<proteinExistence type="inferred from homology"/>
<feature type="region of interest" description="Disordered" evidence="7">
    <location>
        <begin position="1"/>
        <end position="30"/>
    </location>
</feature>
<dbReference type="STRING" id="5486.A0A367YIL4"/>
<dbReference type="EMBL" id="QLNQ01000021">
    <property type="protein sequence ID" value="RCK64861.1"/>
    <property type="molecule type" value="Genomic_DNA"/>
</dbReference>
<dbReference type="InterPro" id="IPR007832">
    <property type="entry name" value="RNA_pol_Rpc34"/>
</dbReference>
<keyword evidence="4 6" id="KW-0804">Transcription</keyword>
<evidence type="ECO:0000256" key="5">
    <source>
        <dbReference type="ARBA" id="ARBA00023242"/>
    </source>
</evidence>
<comment type="subcellular location">
    <subcellularLocation>
        <location evidence="1 6">Nucleus</location>
    </subcellularLocation>
</comment>
<keyword evidence="9" id="KW-1185">Reference proteome</keyword>
<evidence type="ECO:0000313" key="8">
    <source>
        <dbReference type="EMBL" id="RCK64861.1"/>
    </source>
</evidence>
<dbReference type="PIRSF" id="PIRSF028763">
    <property type="entry name" value="RNA_pol_Rpc34"/>
    <property type="match status" value="1"/>
</dbReference>
<comment type="function">
    <text evidence="6">DNA-dependent RNA polymerase catalyzes the transcription of DNA into RNA using the four ribonucleoside triphosphates as substrates. Specific peripheric component of RNA polymerase III which synthesizes small RNAs, such as 5S rRNA and tRNAs.</text>
</comment>
<sequence>MQPSSSSSQTTHTINQTTHNHPPDTAMSEVLSNDGRNLYTKMREFPSSKLFGQDEIQTILGFSKGSLMMDVLQELINKKFVKISKTGDDLKFQAVAEEEAKKVAAMSEDEAMIYSYIEDSGREGIWTKTIKARTNLHQHIVQKCLKSLENNRYIKSIKSVKHPTRKIYMLYNLQPSIDVTGGPWFTDSELDTEFIDTLMEVCWRHIAHKTVFIRDQETLNLDFTPNPLQVSYHNHHRGVDLDELVSYINSSNVTSVELGINDIRSLCDVLIYDDRIEEVGGNQENSGIFRATWQSMIDKGQSVFQDNYEGVSQAISNECLDYLRSNQSSYNIFQYKSTIQDLQDPEDLVYLDSWMNE</sequence>
<dbReference type="InterPro" id="IPR036390">
    <property type="entry name" value="WH_DNA-bd_sf"/>
</dbReference>
<evidence type="ECO:0000256" key="4">
    <source>
        <dbReference type="ARBA" id="ARBA00023163"/>
    </source>
</evidence>
<dbReference type="Gene3D" id="1.10.10.10">
    <property type="entry name" value="Winged helix-like DNA-binding domain superfamily/Winged helix DNA-binding domain"/>
    <property type="match status" value="1"/>
</dbReference>
<name>A0A367YIL4_9ASCO</name>
<gene>
    <name evidence="8" type="primary">RPC34</name>
    <name evidence="8" type="ORF">Cantr_00825</name>
</gene>
<dbReference type="Pfam" id="PF05158">
    <property type="entry name" value="RNA_pol_Rpc34"/>
    <property type="match status" value="1"/>
</dbReference>
<dbReference type="Proteomes" id="UP000253472">
    <property type="component" value="Unassembled WGS sequence"/>
</dbReference>
<dbReference type="GO" id="GO:0005654">
    <property type="term" value="C:nucleoplasm"/>
    <property type="evidence" value="ECO:0007669"/>
    <property type="project" value="UniProtKB-ARBA"/>
</dbReference>
<comment type="similarity">
    <text evidence="2 6">Belongs to the eukaryotic RPC34/RPC39 RNA polymerase subunit family.</text>
</comment>
<organism evidence="8 9">
    <name type="scientific">Candida viswanathii</name>
    <dbReference type="NCBI Taxonomy" id="5486"/>
    <lineage>
        <taxon>Eukaryota</taxon>
        <taxon>Fungi</taxon>
        <taxon>Dikarya</taxon>
        <taxon>Ascomycota</taxon>
        <taxon>Saccharomycotina</taxon>
        <taxon>Pichiomycetes</taxon>
        <taxon>Debaryomycetaceae</taxon>
        <taxon>Candida/Lodderomyces clade</taxon>
        <taxon>Candida</taxon>
    </lineage>
</organism>
<keyword evidence="5 6" id="KW-0539">Nucleus</keyword>
<dbReference type="FunFam" id="1.10.10.10:FF:000116">
    <property type="entry name" value="DNA-directed RNA polymerase III subunit RPC6"/>
    <property type="match status" value="1"/>
</dbReference>
<evidence type="ECO:0000256" key="2">
    <source>
        <dbReference type="ARBA" id="ARBA00011038"/>
    </source>
</evidence>
<evidence type="ECO:0000256" key="1">
    <source>
        <dbReference type="ARBA" id="ARBA00004123"/>
    </source>
</evidence>
<reference evidence="8 9" key="1">
    <citation type="submission" date="2018-06" db="EMBL/GenBank/DDBJ databases">
        <title>Whole genome sequencing of Candida tropicalis (genome annotated by CSBL at Korea University).</title>
        <authorList>
            <person name="Ahn J."/>
        </authorList>
    </citation>
    <scope>NUCLEOTIDE SEQUENCE [LARGE SCALE GENOMIC DNA]</scope>
    <source>
        <strain evidence="8 9">ATCC 20962</strain>
    </source>
</reference>
<dbReference type="InterPro" id="IPR016049">
    <property type="entry name" value="RNA_pol_Rpc34-like"/>
</dbReference>
<accession>A0A367YIL4</accession>
<feature type="compositionally biased region" description="Low complexity" evidence="7">
    <location>
        <begin position="1"/>
        <end position="20"/>
    </location>
</feature>
<dbReference type="PANTHER" id="PTHR12780">
    <property type="entry name" value="RNA POLYMERASE III DNA DIRECTED , 39KD SUBUNIT-RELATED"/>
    <property type="match status" value="1"/>
</dbReference>
<dbReference type="OrthoDB" id="613763at2759"/>
<evidence type="ECO:0000256" key="7">
    <source>
        <dbReference type="SAM" id="MobiDB-lite"/>
    </source>
</evidence>
<comment type="caution">
    <text evidence="8">The sequence shown here is derived from an EMBL/GenBank/DDBJ whole genome shotgun (WGS) entry which is preliminary data.</text>
</comment>
<evidence type="ECO:0000256" key="6">
    <source>
        <dbReference type="PIRNR" id="PIRNR028763"/>
    </source>
</evidence>
<evidence type="ECO:0000313" key="9">
    <source>
        <dbReference type="Proteomes" id="UP000253472"/>
    </source>
</evidence>
<keyword evidence="3 6" id="KW-0240">DNA-directed RNA polymerase</keyword>
<protein>
    <recommendedName>
        <fullName evidence="6">DNA-directed RNA polymerase III subunit RPC6</fullName>
        <shortName evidence="6">RNA polymerase III subunit C6</shortName>
    </recommendedName>
</protein>
<dbReference type="InterPro" id="IPR036388">
    <property type="entry name" value="WH-like_DNA-bd_sf"/>
</dbReference>
<dbReference type="GO" id="GO:0006383">
    <property type="term" value="P:transcription by RNA polymerase III"/>
    <property type="evidence" value="ECO:0007669"/>
    <property type="project" value="UniProtKB-UniRule"/>
</dbReference>
<dbReference type="GO" id="GO:0005737">
    <property type="term" value="C:cytoplasm"/>
    <property type="evidence" value="ECO:0007669"/>
    <property type="project" value="UniProtKB-ARBA"/>
</dbReference>
<dbReference type="SUPFAM" id="SSF46785">
    <property type="entry name" value="Winged helix' DNA-binding domain"/>
    <property type="match status" value="1"/>
</dbReference>